<evidence type="ECO:0000313" key="2">
    <source>
        <dbReference type="EMBL" id="VDN25748.1"/>
    </source>
</evidence>
<feature type="region of interest" description="Disordered" evidence="1">
    <location>
        <begin position="69"/>
        <end position="98"/>
    </location>
</feature>
<keyword evidence="3" id="KW-1185">Reference proteome</keyword>
<proteinExistence type="predicted"/>
<reference evidence="4" key="1">
    <citation type="submission" date="2016-06" db="UniProtKB">
        <authorList>
            <consortium name="WormBaseParasite"/>
        </authorList>
    </citation>
    <scope>IDENTIFICATION</scope>
</reference>
<evidence type="ECO:0000256" key="1">
    <source>
        <dbReference type="SAM" id="MobiDB-lite"/>
    </source>
</evidence>
<organism evidence="4">
    <name type="scientific">Gongylonema pulchrum</name>
    <dbReference type="NCBI Taxonomy" id="637853"/>
    <lineage>
        <taxon>Eukaryota</taxon>
        <taxon>Metazoa</taxon>
        <taxon>Ecdysozoa</taxon>
        <taxon>Nematoda</taxon>
        <taxon>Chromadorea</taxon>
        <taxon>Rhabditida</taxon>
        <taxon>Spirurina</taxon>
        <taxon>Spiruromorpha</taxon>
        <taxon>Spiruroidea</taxon>
        <taxon>Gongylonematidae</taxon>
        <taxon>Gongylonema</taxon>
    </lineage>
</organism>
<reference evidence="2 3" key="2">
    <citation type="submission" date="2018-11" db="EMBL/GenBank/DDBJ databases">
        <authorList>
            <consortium name="Pathogen Informatics"/>
        </authorList>
    </citation>
    <scope>NUCLEOTIDE SEQUENCE [LARGE SCALE GENOMIC DNA]</scope>
</reference>
<evidence type="ECO:0000313" key="3">
    <source>
        <dbReference type="Proteomes" id="UP000271098"/>
    </source>
</evidence>
<evidence type="ECO:0000313" key="4">
    <source>
        <dbReference type="WBParaSite" id="GPUH_0001532601-mRNA-1"/>
    </source>
</evidence>
<dbReference type="Proteomes" id="UP000271098">
    <property type="component" value="Unassembled WGS sequence"/>
</dbReference>
<dbReference type="WBParaSite" id="GPUH_0001532601-mRNA-1">
    <property type="protein sequence ID" value="GPUH_0001532601-mRNA-1"/>
    <property type="gene ID" value="GPUH_0001532601"/>
</dbReference>
<protein>
    <submittedName>
        <fullName evidence="2 4">Uncharacterized protein</fullName>
    </submittedName>
</protein>
<sequence length="98" mass="10361">MVLGLPTLCPIISASTISWRRSLDALGSAAQCLAVGSRGRGTITVTVVGGGRRPDVALVLGDGDRIQERKKGADQKFEAKTADSSKEESKSAQLYKEK</sequence>
<name>A0A183E2W5_9BILA</name>
<gene>
    <name evidence="2" type="ORF">GPUH_LOCUS15306</name>
</gene>
<dbReference type="EMBL" id="UYRT01082278">
    <property type="protein sequence ID" value="VDN25748.1"/>
    <property type="molecule type" value="Genomic_DNA"/>
</dbReference>
<accession>A0A183E2W5</accession>
<dbReference type="AlphaFoldDB" id="A0A183E2W5"/>